<dbReference type="Proteomes" id="UP001596417">
    <property type="component" value="Unassembled WGS sequence"/>
</dbReference>
<dbReference type="PANTHER" id="PTHR34236:SF1">
    <property type="entry name" value="DIMETHYL SULFOXIDE REDUCTASE TRANSCRIPTIONAL ACTIVATOR"/>
    <property type="match status" value="1"/>
</dbReference>
<keyword evidence="1" id="KW-0805">Transcription regulation</keyword>
<sequence>MPTIQLRFNAAASKDPLARVSTEFPETPLTVLASHLTDDGLLGLVEISTKNPTEIARQFDDVPKMDSHEVVYTDEQTVVIQYQFPEAEPYRALRATGNIPQFPAQMQDGWLSTEMTASHERLAEYTDKLAAANIPFTIQSLSQSHLPEELLTDRQWEFITEAVERGYYDSPRRCTLTELANSFAVNSSAASGVLHRAEGRIIKEFVNSLESHSGT</sequence>
<dbReference type="EMBL" id="JBHTAX010000005">
    <property type="protein sequence ID" value="MFC7192764.1"/>
    <property type="molecule type" value="Genomic_DNA"/>
</dbReference>
<reference evidence="4 5" key="1">
    <citation type="journal article" date="2019" name="Int. J. Syst. Evol. Microbiol.">
        <title>The Global Catalogue of Microorganisms (GCM) 10K type strain sequencing project: providing services to taxonomists for standard genome sequencing and annotation.</title>
        <authorList>
            <consortium name="The Broad Institute Genomics Platform"/>
            <consortium name="The Broad Institute Genome Sequencing Center for Infectious Disease"/>
            <person name="Wu L."/>
            <person name="Ma J."/>
        </authorList>
    </citation>
    <scope>NUCLEOTIDE SEQUENCE [LARGE SCALE GENOMIC DNA]</scope>
    <source>
        <strain evidence="4 5">RDMS1</strain>
    </source>
</reference>
<evidence type="ECO:0000259" key="3">
    <source>
        <dbReference type="Pfam" id="PF04967"/>
    </source>
</evidence>
<name>A0ABD5YTU1_9EURY</name>
<dbReference type="RefSeq" id="WP_248910716.1">
    <property type="nucleotide sequence ID" value="NZ_CP109981.1"/>
</dbReference>
<accession>A0ABD5YTU1</accession>
<keyword evidence="5" id="KW-1185">Reference proteome</keyword>
<protein>
    <submittedName>
        <fullName evidence="4">Helix-turn-helix domain-containing protein</fullName>
    </submittedName>
</protein>
<dbReference type="InterPro" id="IPR007050">
    <property type="entry name" value="HTH_bacterioopsin"/>
</dbReference>
<evidence type="ECO:0000256" key="2">
    <source>
        <dbReference type="ARBA" id="ARBA00023163"/>
    </source>
</evidence>
<comment type="caution">
    <text evidence="4">The sequence shown here is derived from an EMBL/GenBank/DDBJ whole genome shotgun (WGS) entry which is preliminary data.</text>
</comment>
<dbReference type="Pfam" id="PF04967">
    <property type="entry name" value="HTH_10"/>
    <property type="match status" value="1"/>
</dbReference>
<evidence type="ECO:0000256" key="1">
    <source>
        <dbReference type="ARBA" id="ARBA00023015"/>
    </source>
</evidence>
<feature type="domain" description="HTH bat-type" evidence="3">
    <location>
        <begin position="151"/>
        <end position="203"/>
    </location>
</feature>
<evidence type="ECO:0000313" key="4">
    <source>
        <dbReference type="EMBL" id="MFC7192764.1"/>
    </source>
</evidence>
<dbReference type="AlphaFoldDB" id="A0ABD5YTU1"/>
<keyword evidence="2" id="KW-0804">Transcription</keyword>
<dbReference type="PANTHER" id="PTHR34236">
    <property type="entry name" value="DIMETHYL SULFOXIDE REDUCTASE TRANSCRIPTIONAL ACTIVATOR"/>
    <property type="match status" value="1"/>
</dbReference>
<dbReference type="GeneID" id="76202464"/>
<organism evidence="4 5">
    <name type="scientific">Halocatena marina</name>
    <dbReference type="NCBI Taxonomy" id="2934937"/>
    <lineage>
        <taxon>Archaea</taxon>
        <taxon>Methanobacteriati</taxon>
        <taxon>Methanobacteriota</taxon>
        <taxon>Stenosarchaea group</taxon>
        <taxon>Halobacteria</taxon>
        <taxon>Halobacteriales</taxon>
        <taxon>Natronomonadaceae</taxon>
        <taxon>Halocatena</taxon>
    </lineage>
</organism>
<gene>
    <name evidence="4" type="ORF">ACFQL7_25120</name>
</gene>
<proteinExistence type="predicted"/>
<evidence type="ECO:0000313" key="5">
    <source>
        <dbReference type="Proteomes" id="UP001596417"/>
    </source>
</evidence>